<keyword evidence="5 6" id="KW-0472">Membrane</keyword>
<keyword evidence="2" id="KW-1003">Cell membrane</keyword>
<dbReference type="AlphaFoldDB" id="A0A4Y9M653"/>
<sequence length="325" mass="35181">MDKSFTERRRRELLVAACLTVAAALVPLFVKNPNVQNIMILTLMFGALSQSWNILSGYCGQISLGHALYFGLGAYTTTLLFTKFGVPPWFGMLAGGAISALIALALGYPCFRLGGHYFAIATIVIAEIGLLLIQNWEWAGAALGIEMPVRGDSWLKFQFARSKLPYFYFALALACVAWFVTWWLEDSKWGYWWRAVKDNPDAAQSLGVVVFDSKMGAAAVSAFLVAVGGSFYAMYVSYIDPGSVMGFQFSLLMALPAVLGGIGTLWGPLLGAAILIPLTELTRSYIGGSGRGVDLIVYGTLIVVIALARPEGLIGLFSRRKGASR</sequence>
<organism evidence="7 8">
    <name type="scientific">Bradyrhizobium niftali</name>
    <dbReference type="NCBI Taxonomy" id="2560055"/>
    <lineage>
        <taxon>Bacteria</taxon>
        <taxon>Pseudomonadati</taxon>
        <taxon>Pseudomonadota</taxon>
        <taxon>Alphaproteobacteria</taxon>
        <taxon>Hyphomicrobiales</taxon>
        <taxon>Nitrobacteraceae</taxon>
        <taxon>Bradyrhizobium</taxon>
    </lineage>
</organism>
<dbReference type="Pfam" id="PF02653">
    <property type="entry name" value="BPD_transp_2"/>
    <property type="match status" value="1"/>
</dbReference>
<dbReference type="CDD" id="cd06581">
    <property type="entry name" value="TM_PBP1_LivM_like"/>
    <property type="match status" value="1"/>
</dbReference>
<evidence type="ECO:0000256" key="3">
    <source>
        <dbReference type="ARBA" id="ARBA00022692"/>
    </source>
</evidence>
<keyword evidence="8" id="KW-1185">Reference proteome</keyword>
<name>A0A4Y9M653_9BRAD</name>
<dbReference type="Proteomes" id="UP000297966">
    <property type="component" value="Unassembled WGS sequence"/>
</dbReference>
<evidence type="ECO:0000313" key="8">
    <source>
        <dbReference type="Proteomes" id="UP000297966"/>
    </source>
</evidence>
<keyword evidence="4 6" id="KW-1133">Transmembrane helix</keyword>
<dbReference type="OrthoDB" id="9814461at2"/>
<evidence type="ECO:0000256" key="6">
    <source>
        <dbReference type="SAM" id="Phobius"/>
    </source>
</evidence>
<dbReference type="PANTHER" id="PTHR30482:SF10">
    <property type="entry name" value="HIGH-AFFINITY BRANCHED-CHAIN AMINO ACID TRANSPORT PROTEIN BRAE"/>
    <property type="match status" value="1"/>
</dbReference>
<evidence type="ECO:0000313" key="7">
    <source>
        <dbReference type="EMBL" id="TFV50602.1"/>
    </source>
</evidence>
<feature type="transmembrane region" description="Helical" evidence="6">
    <location>
        <begin position="12"/>
        <end position="30"/>
    </location>
</feature>
<feature type="transmembrane region" description="Helical" evidence="6">
    <location>
        <begin position="296"/>
        <end position="317"/>
    </location>
</feature>
<evidence type="ECO:0000256" key="5">
    <source>
        <dbReference type="ARBA" id="ARBA00023136"/>
    </source>
</evidence>
<feature type="transmembrane region" description="Helical" evidence="6">
    <location>
        <begin position="166"/>
        <end position="184"/>
    </location>
</feature>
<dbReference type="GO" id="GO:0015658">
    <property type="term" value="F:branched-chain amino acid transmembrane transporter activity"/>
    <property type="evidence" value="ECO:0007669"/>
    <property type="project" value="InterPro"/>
</dbReference>
<feature type="transmembrane region" description="Helical" evidence="6">
    <location>
        <begin position="92"/>
        <end position="111"/>
    </location>
</feature>
<reference evidence="7 8" key="1">
    <citation type="submission" date="2019-03" db="EMBL/GenBank/DDBJ databases">
        <title>Bradyrhizobium diversity isolated from nodules of Chamaecrista fasciculata.</title>
        <authorList>
            <person name="Klepa M.S."/>
            <person name="Urquiaga M.O."/>
            <person name="Hungria M."/>
            <person name="Delamuta J.R."/>
        </authorList>
    </citation>
    <scope>NUCLEOTIDE SEQUENCE [LARGE SCALE GENOMIC DNA]</scope>
    <source>
        <strain evidence="7 8">CNPSo 3448</strain>
    </source>
</reference>
<dbReference type="RefSeq" id="WP_135172414.1">
    <property type="nucleotide sequence ID" value="NZ_SPQT01000001.1"/>
</dbReference>
<dbReference type="GO" id="GO:0005886">
    <property type="term" value="C:plasma membrane"/>
    <property type="evidence" value="ECO:0007669"/>
    <property type="project" value="UniProtKB-SubCell"/>
</dbReference>
<keyword evidence="3 6" id="KW-0812">Transmembrane</keyword>
<accession>A0A4Y9M653</accession>
<protein>
    <submittedName>
        <fullName evidence="7">Branched-chain amino acid ABC transporter permease</fullName>
    </submittedName>
</protein>
<evidence type="ECO:0000256" key="2">
    <source>
        <dbReference type="ARBA" id="ARBA00022475"/>
    </source>
</evidence>
<dbReference type="InterPro" id="IPR001851">
    <property type="entry name" value="ABC_transp_permease"/>
</dbReference>
<comment type="caution">
    <text evidence="7">The sequence shown here is derived from an EMBL/GenBank/DDBJ whole genome shotgun (WGS) entry which is preliminary data.</text>
</comment>
<comment type="subcellular location">
    <subcellularLocation>
        <location evidence="1">Cell membrane</location>
        <topology evidence="1">Multi-pass membrane protein</topology>
    </subcellularLocation>
</comment>
<gene>
    <name evidence="7" type="ORF">E4K65_00405</name>
</gene>
<evidence type="ECO:0000256" key="1">
    <source>
        <dbReference type="ARBA" id="ARBA00004651"/>
    </source>
</evidence>
<feature type="transmembrane region" description="Helical" evidence="6">
    <location>
        <begin position="215"/>
        <end position="239"/>
    </location>
</feature>
<evidence type="ECO:0000256" key="4">
    <source>
        <dbReference type="ARBA" id="ARBA00022989"/>
    </source>
</evidence>
<dbReference type="PANTHER" id="PTHR30482">
    <property type="entry name" value="HIGH-AFFINITY BRANCHED-CHAIN AMINO ACID TRANSPORT SYSTEM PERMEASE"/>
    <property type="match status" value="1"/>
</dbReference>
<proteinExistence type="predicted"/>
<dbReference type="InterPro" id="IPR043428">
    <property type="entry name" value="LivM-like"/>
</dbReference>
<dbReference type="EMBL" id="SPQT01000001">
    <property type="protein sequence ID" value="TFV50602.1"/>
    <property type="molecule type" value="Genomic_DNA"/>
</dbReference>
<feature type="transmembrane region" description="Helical" evidence="6">
    <location>
        <begin position="251"/>
        <end position="276"/>
    </location>
</feature>